<dbReference type="GO" id="GO:0005524">
    <property type="term" value="F:ATP binding"/>
    <property type="evidence" value="ECO:0007669"/>
    <property type="project" value="UniProtKB-KW"/>
</dbReference>
<evidence type="ECO:0000313" key="6">
    <source>
        <dbReference type="Proteomes" id="UP000182932"/>
    </source>
</evidence>
<dbReference type="Pfam" id="PF00536">
    <property type="entry name" value="SAM_1"/>
    <property type="match status" value="1"/>
</dbReference>
<dbReference type="Gene3D" id="1.25.40.10">
    <property type="entry name" value="Tetratricopeptide repeat domain"/>
    <property type="match status" value="1"/>
</dbReference>
<evidence type="ECO:0000259" key="4">
    <source>
        <dbReference type="PROSITE" id="PS50125"/>
    </source>
</evidence>
<organism evidence="5 6">
    <name type="scientific">Marinovum algicola</name>
    <dbReference type="NCBI Taxonomy" id="42444"/>
    <lineage>
        <taxon>Bacteria</taxon>
        <taxon>Pseudomonadati</taxon>
        <taxon>Pseudomonadota</taxon>
        <taxon>Alphaproteobacteria</taxon>
        <taxon>Rhodobacterales</taxon>
        <taxon>Roseobacteraceae</taxon>
        <taxon>Marinovum</taxon>
    </lineage>
</organism>
<dbReference type="SUPFAM" id="SSF52540">
    <property type="entry name" value="P-loop containing nucleoside triphosphate hydrolases"/>
    <property type="match status" value="1"/>
</dbReference>
<dbReference type="RefSeq" id="WP_074839589.1">
    <property type="nucleotide sequence ID" value="NZ_FNYY01000026.1"/>
</dbReference>
<keyword evidence="1" id="KW-0547">Nucleotide-binding</keyword>
<reference evidence="5 6" key="1">
    <citation type="submission" date="2016-10" db="EMBL/GenBank/DDBJ databases">
        <authorList>
            <person name="Varghese N."/>
            <person name="Submissions S."/>
        </authorList>
    </citation>
    <scope>NUCLEOTIDE SEQUENCE [LARGE SCALE GENOMIC DNA]</scope>
    <source>
        <strain evidence="5 6">FF3</strain>
    </source>
</reference>
<dbReference type="InterPro" id="IPR041664">
    <property type="entry name" value="AAA_16"/>
</dbReference>
<dbReference type="Proteomes" id="UP000182932">
    <property type="component" value="Unassembled WGS sequence"/>
</dbReference>
<comment type="caution">
    <text evidence="5">The sequence shown here is derived from an EMBL/GenBank/DDBJ whole genome shotgun (WGS) entry which is preliminary data.</text>
</comment>
<dbReference type="SUPFAM" id="SSF55073">
    <property type="entry name" value="Nucleotide cyclase"/>
    <property type="match status" value="1"/>
</dbReference>
<dbReference type="PANTHER" id="PTHR16305:SF28">
    <property type="entry name" value="GUANYLATE CYCLASE DOMAIN-CONTAINING PROTEIN"/>
    <property type="match status" value="1"/>
</dbReference>
<dbReference type="AlphaFoldDB" id="A0A975ZQP4"/>
<dbReference type="Gene3D" id="1.10.150.50">
    <property type="entry name" value="Transcription Factor, Ets-1"/>
    <property type="match status" value="1"/>
</dbReference>
<dbReference type="Pfam" id="PF13191">
    <property type="entry name" value="AAA_16"/>
    <property type="match status" value="1"/>
</dbReference>
<dbReference type="GO" id="GO:0004016">
    <property type="term" value="F:adenylate cyclase activity"/>
    <property type="evidence" value="ECO:0007669"/>
    <property type="project" value="UniProtKB-ARBA"/>
</dbReference>
<name>A0A975ZQP4_9RHOB</name>
<keyword evidence="2" id="KW-0067">ATP-binding</keyword>
<keyword evidence="6" id="KW-1185">Reference proteome</keyword>
<dbReference type="InterPro" id="IPR013761">
    <property type="entry name" value="SAM/pointed_sf"/>
</dbReference>
<dbReference type="GeneID" id="80820746"/>
<dbReference type="InterPro" id="IPR029787">
    <property type="entry name" value="Nucleotide_cyclase"/>
</dbReference>
<feature type="domain" description="SAM" evidence="3">
    <location>
        <begin position="1"/>
        <end position="60"/>
    </location>
</feature>
<evidence type="ECO:0000256" key="2">
    <source>
        <dbReference type="ARBA" id="ARBA00022840"/>
    </source>
</evidence>
<dbReference type="InterPro" id="IPR001660">
    <property type="entry name" value="SAM"/>
</dbReference>
<dbReference type="CDD" id="cd07302">
    <property type="entry name" value="CHD"/>
    <property type="match status" value="1"/>
</dbReference>
<dbReference type="GO" id="GO:0035556">
    <property type="term" value="P:intracellular signal transduction"/>
    <property type="evidence" value="ECO:0007669"/>
    <property type="project" value="InterPro"/>
</dbReference>
<dbReference type="PROSITE" id="PS50125">
    <property type="entry name" value="GUANYLATE_CYCLASE_2"/>
    <property type="match status" value="1"/>
</dbReference>
<proteinExistence type="predicted"/>
<dbReference type="Pfam" id="PF00211">
    <property type="entry name" value="Guanylate_cyc"/>
    <property type="match status" value="1"/>
</dbReference>
<dbReference type="PROSITE" id="PS50105">
    <property type="entry name" value="SAM_DOMAIN"/>
    <property type="match status" value="1"/>
</dbReference>
<dbReference type="SMART" id="SM00044">
    <property type="entry name" value="CYCc"/>
    <property type="match status" value="1"/>
</dbReference>
<dbReference type="GO" id="GO:0009190">
    <property type="term" value="P:cyclic nucleotide biosynthetic process"/>
    <property type="evidence" value="ECO:0007669"/>
    <property type="project" value="InterPro"/>
</dbReference>
<dbReference type="SUPFAM" id="SSF47769">
    <property type="entry name" value="SAM/Pointed domain"/>
    <property type="match status" value="1"/>
</dbReference>
<protein>
    <submittedName>
        <fullName evidence="5">SAM domain (Sterile alpha motif)</fullName>
    </submittedName>
</protein>
<dbReference type="CDD" id="cd09487">
    <property type="entry name" value="SAM_superfamily"/>
    <property type="match status" value="1"/>
</dbReference>
<evidence type="ECO:0000313" key="5">
    <source>
        <dbReference type="EMBL" id="SEK08142.1"/>
    </source>
</evidence>
<gene>
    <name evidence="5" type="ORF">SAMN04487940_1268</name>
</gene>
<dbReference type="PANTHER" id="PTHR16305">
    <property type="entry name" value="TESTICULAR SOLUBLE ADENYLYL CYCLASE"/>
    <property type="match status" value="1"/>
</dbReference>
<dbReference type="EMBL" id="FNYY01000026">
    <property type="protein sequence ID" value="SEK08142.1"/>
    <property type="molecule type" value="Genomic_DNA"/>
</dbReference>
<dbReference type="GO" id="GO:0005737">
    <property type="term" value="C:cytoplasm"/>
    <property type="evidence" value="ECO:0007669"/>
    <property type="project" value="TreeGrafter"/>
</dbReference>
<evidence type="ECO:0000259" key="3">
    <source>
        <dbReference type="PROSITE" id="PS50105"/>
    </source>
</evidence>
<dbReference type="InterPro" id="IPR027417">
    <property type="entry name" value="P-loop_NTPase"/>
</dbReference>
<evidence type="ECO:0000256" key="1">
    <source>
        <dbReference type="ARBA" id="ARBA00022741"/>
    </source>
</evidence>
<dbReference type="SUPFAM" id="SSF48452">
    <property type="entry name" value="TPR-like"/>
    <property type="match status" value="1"/>
</dbReference>
<feature type="domain" description="Guanylate cyclase" evidence="4">
    <location>
        <begin position="82"/>
        <end position="211"/>
    </location>
</feature>
<dbReference type="InterPro" id="IPR011990">
    <property type="entry name" value="TPR-like_helical_dom_sf"/>
</dbReference>
<sequence length="1095" mass="117676">MQVEDWLRSHGLEKYVARFAEHEIGLDILETLTGADLREIGLPLGARKRVLKAIAEFREAGDGLARTLPSARPDSGERRQITVLFCDLVDFTGLATAMDPEDLEALIARFVETCRIEVARWGGHVGNYLGDGLLIYFGWPQAHEDAPQRAAHASLALIGAAAKLLAPSGLPLRVRVGMATGLVLAGRKVESGSLRLDTVFGKTPNLAARLEALAAPGEVLIDSATAALLPEPRFAMTDLGPHLVKGFTSEVGVVRLDGASIQSMPGRARNARLGEAPIEGRARPLSRLAGWWQEVVEGAGLRIVLLEGEAGIGKSHLSAHFLRACRSSGGQGHELQCWPYNDNATLYPMVAWLYERAGVLPDAPVGQRRDGFAALAAHQGLPSEVYLSGLGDLLDLDPAPLVQSAELRRSAWFEAIAQILRADCAHAPMVLVFEDMHWTDPLSDQLLGHLAESAADLPLVILASARPQYAPGWAHHGPVRRIELSRLGRGAAERMVAQLSAGLAPEVRDRIVEASDGVPLFVSELTRDVIKRAGDGSGDAATLTIPATLQGVLAARLESAGDARPVAQVASCIGRIFDPGVLARVTGRDSVDLAALLDTLEALALIEPIEAGDTRYIFRHALIQEAAYQSQPKSRRRAIHGAVADTLALSPTADDRVLANHLTAAERYSEAVERWKGAGIRAARRSAQGEAIEHFRRGLSLLDKLPAGRDRDARRLAMLLALGPVLSSHDGYGAETVGALYAEAAALADSVGHPSDRFAVRRGLWMYRQMSAQYIAAEKVAQEMMALTGDAAPDAALSLEARRALGATAFMLGNLRAARGHLEEAIAGYAKGDGAGNIALYGDDPGLGCMAYLSSGLWYLGEPEAALRCCDEMLSIARRIEHPFSLARSLTFSAFTYHLMQDFDRLLPTAQEAAALAERFEFPFHEGVGRILLGWGLCRLGDHDRGRSQIDAGFDCYNASGSHMLQPLYLTLRAGLAQDCALPDEAWEMSRQSLAALERSQENLVRPEVLRVHGELLAQRGQVPEGLWHIDQALAVAEEQASVFCALRAHVSASRINPGRAGALAEALARFPAEMTTADLADARAALATIRERAG</sequence>
<dbReference type="Gene3D" id="3.30.70.1230">
    <property type="entry name" value="Nucleotide cyclase"/>
    <property type="match status" value="1"/>
</dbReference>
<dbReference type="SMART" id="SM00454">
    <property type="entry name" value="SAM"/>
    <property type="match status" value="1"/>
</dbReference>
<dbReference type="InterPro" id="IPR001054">
    <property type="entry name" value="A/G_cyclase"/>
</dbReference>
<accession>A0A975ZQP4</accession>